<evidence type="ECO:0000313" key="1">
    <source>
        <dbReference type="EMBL" id="QYD71921.1"/>
    </source>
</evidence>
<keyword evidence="2" id="KW-1185">Reference proteome</keyword>
<sequence>MAQQRALRIGITIGIRSETEGMWVNGIKQNALYLAKLFQHSPLGHSVAIVNTTSVALTGVLPWDTARFPVRQFEDVKDALDVLIELGGQISEEQTRYLKARGTKLVSYCCGPEYVQMMEAMIFNRRLADTVFINQQYDAVWAIPQVMETTASFLGTLRRVPVCEVPFVWDPMCLNMRTRDLPFEGEYRPREIATPDVADRTKKRLTVMEPNIDVLKFCLYPLLIAEQAFRSDRDAIAHLHVTNAKHLARHSPEFIGIAQYLDIVKAGKASFVGRYETPQFLSEHTDIVISHQWGLALNYFYFDACWNGFALVHNAQLCREIGYYYEGNDVEAGARQLVHAIRRHDDDWQSYRAKQRKAIVRFLATNLELIARYDELLEGLFATDQRE</sequence>
<reference evidence="1 2" key="1">
    <citation type="submission" date="2021-07" db="EMBL/GenBank/DDBJ databases">
        <title>Paraburkholderia edwinii protects Aspergillus sp. from phenazines by acting as a toxin sponge.</title>
        <authorList>
            <person name="Dahlstrom K.M."/>
            <person name="Newman D.K."/>
        </authorList>
    </citation>
    <scope>NUCLEOTIDE SEQUENCE [LARGE SCALE GENOMIC DNA]</scope>
    <source>
        <strain evidence="1 2">Pe01</strain>
    </source>
</reference>
<evidence type="ECO:0000313" key="2">
    <source>
        <dbReference type="Proteomes" id="UP000826462"/>
    </source>
</evidence>
<organism evidence="1 2">
    <name type="scientific">Paraburkholderia edwinii</name>
    <dbReference type="NCBI Taxonomy" id="2861782"/>
    <lineage>
        <taxon>Bacteria</taxon>
        <taxon>Pseudomonadati</taxon>
        <taxon>Pseudomonadota</taxon>
        <taxon>Betaproteobacteria</taxon>
        <taxon>Burkholderiales</taxon>
        <taxon>Burkholderiaceae</taxon>
        <taxon>Paraburkholderia</taxon>
    </lineage>
</organism>
<protein>
    <submittedName>
        <fullName evidence="1">DUF2827 domain-containing protein</fullName>
    </submittedName>
</protein>
<dbReference type="Pfam" id="PF10933">
    <property type="entry name" value="DUF2827"/>
    <property type="match status" value="1"/>
</dbReference>
<dbReference type="RefSeq" id="WP_219801350.1">
    <property type="nucleotide sequence ID" value="NZ_CP080096.1"/>
</dbReference>
<gene>
    <name evidence="1" type="ORF">KZJ38_33745</name>
</gene>
<name>A0ABX8USZ7_9BURK</name>
<proteinExistence type="predicted"/>
<dbReference type="Proteomes" id="UP000826462">
    <property type="component" value="Chromosome 2"/>
</dbReference>
<dbReference type="InterPro" id="IPR021234">
    <property type="entry name" value="DUF2827"/>
</dbReference>
<dbReference type="EMBL" id="CP080096">
    <property type="protein sequence ID" value="QYD71921.1"/>
    <property type="molecule type" value="Genomic_DNA"/>
</dbReference>
<accession>A0ABX8USZ7</accession>